<dbReference type="AlphaFoldDB" id="A0A4P7AI36"/>
<dbReference type="KEGG" id="sgq:SGLAD_v1c01690"/>
<dbReference type="RefSeq" id="WP_134297168.1">
    <property type="nucleotide sequence ID" value="NZ_CP038013.1"/>
</dbReference>
<proteinExistence type="predicted"/>
<sequence>MFGNNGDNTIKDLTYVKDCSNSDLVKILEDDIIVDKVLSKDFSKDQFNNSVISLNVPGTMYESMEQYDRIKVLFKETQNYNFSHDFSDKTFINLNIITIKGSVGNKVFDLYFVNCYVDIKNKKYKLGADYKVEVRVE</sequence>
<organism evidence="1 2">
    <name type="scientific">Spiroplasma gladiatoris</name>
    <dbReference type="NCBI Taxonomy" id="2143"/>
    <lineage>
        <taxon>Bacteria</taxon>
        <taxon>Bacillati</taxon>
        <taxon>Mycoplasmatota</taxon>
        <taxon>Mollicutes</taxon>
        <taxon>Entomoplasmatales</taxon>
        <taxon>Spiroplasmataceae</taxon>
        <taxon>Spiroplasma</taxon>
    </lineage>
</organism>
<name>A0A4P7AI36_9MOLU</name>
<gene>
    <name evidence="1" type="ORF">SGLAD_v1c01690</name>
</gene>
<evidence type="ECO:0000313" key="2">
    <source>
        <dbReference type="Proteomes" id="UP000294309"/>
    </source>
</evidence>
<reference evidence="1 2" key="1">
    <citation type="submission" date="2019-03" db="EMBL/GenBank/DDBJ databases">
        <title>Complete genome sequence of Spiroplasma gladiatoris TG-1 (DSM 22552).</title>
        <authorList>
            <person name="Lin Y.-C."/>
            <person name="Chou L."/>
            <person name="Kuo C.-H."/>
        </authorList>
    </citation>
    <scope>NUCLEOTIDE SEQUENCE [LARGE SCALE GENOMIC DNA]</scope>
    <source>
        <strain evidence="1 2">TG-1</strain>
    </source>
</reference>
<evidence type="ECO:0000313" key="1">
    <source>
        <dbReference type="EMBL" id="QBQ07368.1"/>
    </source>
</evidence>
<accession>A0A4P7AI36</accession>
<dbReference type="EMBL" id="CP038013">
    <property type="protein sequence ID" value="QBQ07368.1"/>
    <property type="molecule type" value="Genomic_DNA"/>
</dbReference>
<keyword evidence="2" id="KW-1185">Reference proteome</keyword>
<dbReference type="Proteomes" id="UP000294309">
    <property type="component" value="Chromosome"/>
</dbReference>
<protein>
    <submittedName>
        <fullName evidence="1">Uncharacterized protein</fullName>
    </submittedName>
</protein>